<dbReference type="PANTHER" id="PTHR43017">
    <property type="entry name" value="GALACTOSIDE O-ACETYLTRANSFERASE"/>
    <property type="match status" value="1"/>
</dbReference>
<evidence type="ECO:0000256" key="5">
    <source>
        <dbReference type="RuleBase" id="RU367021"/>
    </source>
</evidence>
<keyword evidence="8" id="KW-1185">Reference proteome</keyword>
<evidence type="ECO:0000313" key="8">
    <source>
        <dbReference type="Proteomes" id="UP001597425"/>
    </source>
</evidence>
<protein>
    <recommendedName>
        <fullName evidence="5">Acetyltransferase</fullName>
        <ecNumber evidence="5">2.3.1.-</ecNumber>
    </recommendedName>
</protein>
<sequence length="182" mass="19472">MQSEKDKMLAGQPYVATDAELVAARMRAKSLCHRFNIADPTDLPARMAPLRDLLELAGEAHIEPNFFCDYGFNICIGESFYANHNLTILDVCRVEIGANVLFGPGVMLSAATHPLDPVERLTTESGAPIRIGDSVWLGGNVAVLPGVTIGDNCVIGAGSVVNRDIPSNTLAVGNPCRVVREL</sequence>
<dbReference type="InterPro" id="IPR039369">
    <property type="entry name" value="LacA-like"/>
</dbReference>
<dbReference type="EC" id="2.3.1.-" evidence="5"/>
<dbReference type="GO" id="GO:0016746">
    <property type="term" value="F:acyltransferase activity"/>
    <property type="evidence" value="ECO:0007669"/>
    <property type="project" value="UniProtKB-KW"/>
</dbReference>
<evidence type="ECO:0000256" key="2">
    <source>
        <dbReference type="ARBA" id="ARBA00022679"/>
    </source>
</evidence>
<gene>
    <name evidence="7" type="ORF">ACFSKX_06860</name>
</gene>
<keyword evidence="3" id="KW-0677">Repeat</keyword>
<accession>A0ABW5EDS3</accession>
<dbReference type="Pfam" id="PF12464">
    <property type="entry name" value="Mac"/>
    <property type="match status" value="1"/>
</dbReference>
<organism evidence="7 8">
    <name type="scientific">Microbulbifer halophilus</name>
    <dbReference type="NCBI Taxonomy" id="453963"/>
    <lineage>
        <taxon>Bacteria</taxon>
        <taxon>Pseudomonadati</taxon>
        <taxon>Pseudomonadota</taxon>
        <taxon>Gammaproteobacteria</taxon>
        <taxon>Cellvibrionales</taxon>
        <taxon>Microbulbiferaceae</taxon>
        <taxon>Microbulbifer</taxon>
    </lineage>
</organism>
<dbReference type="Gene3D" id="2.160.10.10">
    <property type="entry name" value="Hexapeptide repeat proteins"/>
    <property type="match status" value="1"/>
</dbReference>
<keyword evidence="4 5" id="KW-0012">Acyltransferase</keyword>
<comment type="caution">
    <text evidence="7">The sequence shown here is derived from an EMBL/GenBank/DDBJ whole genome shotgun (WGS) entry which is preliminary data.</text>
</comment>
<dbReference type="EMBL" id="JBHUJD010000007">
    <property type="protein sequence ID" value="MFD2310135.1"/>
    <property type="molecule type" value="Genomic_DNA"/>
</dbReference>
<evidence type="ECO:0000256" key="4">
    <source>
        <dbReference type="ARBA" id="ARBA00023315"/>
    </source>
</evidence>
<dbReference type="InterPro" id="IPR024688">
    <property type="entry name" value="Mac_dom"/>
</dbReference>
<feature type="domain" description="Maltose/galactoside acetyltransferase" evidence="6">
    <location>
        <begin position="5"/>
        <end position="59"/>
    </location>
</feature>
<dbReference type="PANTHER" id="PTHR43017:SF1">
    <property type="entry name" value="ACETYLTRANSFERASE YJL218W-RELATED"/>
    <property type="match status" value="1"/>
</dbReference>
<dbReference type="Pfam" id="PF00132">
    <property type="entry name" value="Hexapep"/>
    <property type="match status" value="1"/>
</dbReference>
<proteinExistence type="inferred from homology"/>
<dbReference type="InterPro" id="IPR001451">
    <property type="entry name" value="Hexapep"/>
</dbReference>
<dbReference type="CDD" id="cd03357">
    <property type="entry name" value="LbH_MAT_GAT"/>
    <property type="match status" value="1"/>
</dbReference>
<dbReference type="SMART" id="SM01266">
    <property type="entry name" value="Mac"/>
    <property type="match status" value="1"/>
</dbReference>
<dbReference type="Proteomes" id="UP001597425">
    <property type="component" value="Unassembled WGS sequence"/>
</dbReference>
<dbReference type="InterPro" id="IPR011004">
    <property type="entry name" value="Trimer_LpxA-like_sf"/>
</dbReference>
<evidence type="ECO:0000256" key="1">
    <source>
        <dbReference type="ARBA" id="ARBA00007274"/>
    </source>
</evidence>
<evidence type="ECO:0000256" key="3">
    <source>
        <dbReference type="ARBA" id="ARBA00022737"/>
    </source>
</evidence>
<comment type="similarity">
    <text evidence="1 5">Belongs to the transferase hexapeptide repeat family.</text>
</comment>
<dbReference type="RefSeq" id="WP_265721410.1">
    <property type="nucleotide sequence ID" value="NZ_JAPIVK010000011.1"/>
</dbReference>
<dbReference type="SUPFAM" id="SSF51161">
    <property type="entry name" value="Trimeric LpxA-like enzymes"/>
    <property type="match status" value="1"/>
</dbReference>
<keyword evidence="2 5" id="KW-0808">Transferase</keyword>
<reference evidence="8" key="1">
    <citation type="journal article" date="2019" name="Int. J. Syst. Evol. Microbiol.">
        <title>The Global Catalogue of Microorganisms (GCM) 10K type strain sequencing project: providing services to taxonomists for standard genome sequencing and annotation.</title>
        <authorList>
            <consortium name="The Broad Institute Genomics Platform"/>
            <consortium name="The Broad Institute Genome Sequencing Center for Infectious Disease"/>
            <person name="Wu L."/>
            <person name="Ma J."/>
        </authorList>
    </citation>
    <scope>NUCLEOTIDE SEQUENCE [LARGE SCALE GENOMIC DNA]</scope>
    <source>
        <strain evidence="8">KCTC 12848</strain>
    </source>
</reference>
<evidence type="ECO:0000259" key="6">
    <source>
        <dbReference type="SMART" id="SM01266"/>
    </source>
</evidence>
<name>A0ABW5EDS3_9GAMM</name>
<evidence type="ECO:0000313" key="7">
    <source>
        <dbReference type="EMBL" id="MFD2310135.1"/>
    </source>
</evidence>